<evidence type="ECO:0000313" key="2">
    <source>
        <dbReference type="Proteomes" id="UP000192923"/>
    </source>
</evidence>
<reference evidence="1 2" key="1">
    <citation type="submission" date="2016-12" db="EMBL/GenBank/DDBJ databases">
        <authorList>
            <person name="Song W.-J."/>
            <person name="Kurnit D.M."/>
        </authorList>
    </citation>
    <scope>NUCLEOTIDE SEQUENCE [LARGE SCALE GENOMIC DNA]</scope>
    <source>
        <strain evidence="1 2">175</strain>
    </source>
</reference>
<sequence length="372" mass="42379">MSGLQEYLGLARSALQAGRWEEVPRLYGEATEAIRQDAQMKEMLAYALFVMGRYAELLNIEGIDRDSRMWVLSQDLAGSDLAGQHRLVWYGPPLPQVAYVSMVKDEEDIIFINLLWHYSLGFRRFVLIDNLSTDNTRGEIGFFAATFKDAVVIVMEDPIVGHLQSEFTTAGFRVACSLWPEVAWVFPIDADEFLCAEKPLGGILAVVPETVNALLLPKAQYAPTREFYALEKQQPMFRRFRYRERLSHNSSKIVVRSHPFLEIGQGNHVATFRGQDIKSYAGGLRLGLHYREYFLRSQEHARKKVINGGRAIEAAEAMGKKDVGGDHWKIWYRIYQEGGESAIISIFESHHRHVKDLIDDPLPMGSVVSRWL</sequence>
<dbReference type="RefSeq" id="WP_085212947.1">
    <property type="nucleotide sequence ID" value="NZ_FXAM01000001.1"/>
</dbReference>
<dbReference type="EMBL" id="FXAM01000001">
    <property type="protein sequence ID" value="SMF95046.1"/>
    <property type="molecule type" value="Genomic_DNA"/>
</dbReference>
<keyword evidence="2" id="KW-1185">Reference proteome</keyword>
<evidence type="ECO:0000313" key="1">
    <source>
        <dbReference type="EMBL" id="SMF95046.1"/>
    </source>
</evidence>
<accession>A0A1Y6CXP0</accession>
<dbReference type="Pfam" id="PF13704">
    <property type="entry name" value="Glyco_tranf_2_4"/>
    <property type="match status" value="1"/>
</dbReference>
<name>A0A1Y6CXP0_9GAMM</name>
<dbReference type="AlphaFoldDB" id="A0A1Y6CXP0"/>
<dbReference type="STRING" id="1760988.SAMN02949497_2390"/>
<organism evidence="1 2">
    <name type="scientific">Methylomagnum ishizawai</name>
    <dbReference type="NCBI Taxonomy" id="1760988"/>
    <lineage>
        <taxon>Bacteria</taxon>
        <taxon>Pseudomonadati</taxon>
        <taxon>Pseudomonadota</taxon>
        <taxon>Gammaproteobacteria</taxon>
        <taxon>Methylococcales</taxon>
        <taxon>Methylococcaceae</taxon>
        <taxon>Methylomagnum</taxon>
    </lineage>
</organism>
<protein>
    <submittedName>
        <fullName evidence="1">Glycosyl transferase family 2</fullName>
    </submittedName>
</protein>
<dbReference type="GO" id="GO:0016740">
    <property type="term" value="F:transferase activity"/>
    <property type="evidence" value="ECO:0007669"/>
    <property type="project" value="UniProtKB-KW"/>
</dbReference>
<dbReference type="Proteomes" id="UP000192923">
    <property type="component" value="Unassembled WGS sequence"/>
</dbReference>
<proteinExistence type="predicted"/>
<keyword evidence="1" id="KW-0808">Transferase</keyword>
<dbReference type="OrthoDB" id="7981249at2"/>
<gene>
    <name evidence="1" type="ORF">SAMN02949497_2390</name>
</gene>